<dbReference type="Gene3D" id="1.25.40.20">
    <property type="entry name" value="Ankyrin repeat-containing domain"/>
    <property type="match status" value="3"/>
</dbReference>
<dbReference type="Proteomes" id="UP001642484">
    <property type="component" value="Unassembled WGS sequence"/>
</dbReference>
<evidence type="ECO:0000313" key="5">
    <source>
        <dbReference type="Proteomes" id="UP001642484"/>
    </source>
</evidence>
<dbReference type="PROSITE" id="PS50297">
    <property type="entry name" value="ANK_REP_REGION"/>
    <property type="match status" value="7"/>
</dbReference>
<keyword evidence="1" id="KW-0677">Repeat</keyword>
<dbReference type="PRINTS" id="PR01415">
    <property type="entry name" value="ANKYRIN"/>
</dbReference>
<evidence type="ECO:0000256" key="2">
    <source>
        <dbReference type="ARBA" id="ARBA00023043"/>
    </source>
</evidence>
<dbReference type="PROSITE" id="PS50088">
    <property type="entry name" value="ANK_REPEAT"/>
    <property type="match status" value="8"/>
</dbReference>
<organism evidence="4 5">
    <name type="scientific">Durusdinium trenchii</name>
    <dbReference type="NCBI Taxonomy" id="1381693"/>
    <lineage>
        <taxon>Eukaryota</taxon>
        <taxon>Sar</taxon>
        <taxon>Alveolata</taxon>
        <taxon>Dinophyceae</taxon>
        <taxon>Suessiales</taxon>
        <taxon>Symbiodiniaceae</taxon>
        <taxon>Durusdinium</taxon>
    </lineage>
</organism>
<dbReference type="PANTHER" id="PTHR24188">
    <property type="entry name" value="ANKYRIN REPEAT PROTEIN"/>
    <property type="match status" value="1"/>
</dbReference>
<name>A0ABP0RTK2_9DINO</name>
<sequence>MLRLCSAVSGAELASLTWPEGSEHLASCSVKSLKKLSAPQVQIEVIYDPAIRDSDQDRSSYQLGLPKNSANGSHVLLHPQSQTVKDVLHVSFLRDRKLSTADSAEVGLSRFRQQWFNEDLTELHDEDVLELPATIQLVVRTSLPLDDWSSQKLVLACAANDAEELERLLLLPACPEATDHTGKPALRVAVEAGHCKCVGLLLEARAVIDQEGDFGSTLLLAACGGNLEVVQLLLESGAKTGLGATALHGAACYGHIEVVRFFLDKGTHPDDCTSDITTLREHSRTPLGFSLYLASRGGTALHLAAVMGHWKVVHLLLQAGADRDKIISLTGESALHLAASNGHVQVVRLLLEAQADANRVEGCGVTALHWASLKGYLDIVDALIEALCDVNHVRGEKTALHWAAEHGHMAVARRLLKAGAQIDETMPINGASALHLAADHGHSEVLQLLLEARAHKDHVTQSGATALDWATERNHEKVIQLLIQAGAKRSTREVAAVVQLVNEQLASKQSEAATALHLATQNGQLDYLHLLHRFAANCVVS</sequence>
<protein>
    <submittedName>
        <fullName evidence="4">Uncharacterized protein</fullName>
    </submittedName>
</protein>
<feature type="repeat" description="ANK" evidence="3">
    <location>
        <begin position="363"/>
        <end position="395"/>
    </location>
</feature>
<evidence type="ECO:0000313" key="4">
    <source>
        <dbReference type="EMBL" id="CAK9103693.1"/>
    </source>
</evidence>
<dbReference type="PANTHER" id="PTHR24188:SF29">
    <property type="entry name" value="GH09064P"/>
    <property type="match status" value="1"/>
</dbReference>
<keyword evidence="2 3" id="KW-0040">ANK repeat</keyword>
<feature type="repeat" description="ANK" evidence="3">
    <location>
        <begin position="213"/>
        <end position="245"/>
    </location>
</feature>
<reference evidence="4 5" key="1">
    <citation type="submission" date="2024-02" db="EMBL/GenBank/DDBJ databases">
        <authorList>
            <person name="Chen Y."/>
            <person name="Shah S."/>
            <person name="Dougan E. K."/>
            <person name="Thang M."/>
            <person name="Chan C."/>
        </authorList>
    </citation>
    <scope>NUCLEOTIDE SEQUENCE [LARGE SCALE GENOMIC DNA]</scope>
</reference>
<feature type="repeat" description="ANK" evidence="3">
    <location>
        <begin position="395"/>
        <end position="427"/>
    </location>
</feature>
<feature type="repeat" description="ANK" evidence="3">
    <location>
        <begin position="330"/>
        <end position="362"/>
    </location>
</feature>
<dbReference type="SMART" id="SM00248">
    <property type="entry name" value="ANK"/>
    <property type="match status" value="10"/>
</dbReference>
<accession>A0ABP0RTK2</accession>
<feature type="repeat" description="ANK" evidence="3">
    <location>
        <begin position="296"/>
        <end position="322"/>
    </location>
</feature>
<feature type="repeat" description="ANK" evidence="3">
    <location>
        <begin position="429"/>
        <end position="461"/>
    </location>
</feature>
<proteinExistence type="predicted"/>
<dbReference type="EMBL" id="CAXAMN010026528">
    <property type="protein sequence ID" value="CAK9103693.1"/>
    <property type="molecule type" value="Genomic_DNA"/>
</dbReference>
<feature type="repeat" description="ANK" evidence="3">
    <location>
        <begin position="462"/>
        <end position="494"/>
    </location>
</feature>
<dbReference type="Pfam" id="PF12796">
    <property type="entry name" value="Ank_2"/>
    <property type="match status" value="3"/>
</dbReference>
<gene>
    <name evidence="4" type="ORF">CCMP2556_LOCUS48669</name>
</gene>
<feature type="repeat" description="ANK" evidence="3">
    <location>
        <begin position="242"/>
        <end position="274"/>
    </location>
</feature>
<evidence type="ECO:0000256" key="3">
    <source>
        <dbReference type="PROSITE-ProRule" id="PRU00023"/>
    </source>
</evidence>
<dbReference type="SUPFAM" id="SSF48403">
    <property type="entry name" value="Ankyrin repeat"/>
    <property type="match status" value="2"/>
</dbReference>
<keyword evidence="5" id="KW-1185">Reference proteome</keyword>
<comment type="caution">
    <text evidence="4">The sequence shown here is derived from an EMBL/GenBank/DDBJ whole genome shotgun (WGS) entry which is preliminary data.</text>
</comment>
<dbReference type="InterPro" id="IPR002110">
    <property type="entry name" value="Ankyrin_rpt"/>
</dbReference>
<evidence type="ECO:0000256" key="1">
    <source>
        <dbReference type="ARBA" id="ARBA00022737"/>
    </source>
</evidence>
<dbReference type="InterPro" id="IPR036770">
    <property type="entry name" value="Ankyrin_rpt-contain_sf"/>
</dbReference>